<dbReference type="RefSeq" id="WP_157696095.1">
    <property type="nucleotide sequence ID" value="NZ_FCOI02000006.1"/>
</dbReference>
<dbReference type="EMBL" id="FCOI02000006">
    <property type="protein sequence ID" value="SAK56194.1"/>
    <property type="molecule type" value="Genomic_DNA"/>
</dbReference>
<dbReference type="InterPro" id="IPR040902">
    <property type="entry name" value="AHJR-like"/>
</dbReference>
<dbReference type="OrthoDB" id="8220232at2"/>
<protein>
    <recommendedName>
        <fullName evidence="1">REase AHJR-like domain-containing protein</fullName>
    </recommendedName>
</protein>
<dbReference type="Proteomes" id="UP000054624">
    <property type="component" value="Unassembled WGS sequence"/>
</dbReference>
<evidence type="ECO:0000313" key="3">
    <source>
        <dbReference type="Proteomes" id="UP000054624"/>
    </source>
</evidence>
<organism evidence="2 3">
    <name type="scientific">Caballeronia temeraria</name>
    <dbReference type="NCBI Taxonomy" id="1777137"/>
    <lineage>
        <taxon>Bacteria</taxon>
        <taxon>Pseudomonadati</taxon>
        <taxon>Pseudomonadota</taxon>
        <taxon>Betaproteobacteria</taxon>
        <taxon>Burkholderiales</taxon>
        <taxon>Burkholderiaceae</taxon>
        <taxon>Caballeronia</taxon>
    </lineage>
</organism>
<keyword evidence="3" id="KW-1185">Reference proteome</keyword>
<reference evidence="3" key="1">
    <citation type="submission" date="2016-01" db="EMBL/GenBank/DDBJ databases">
        <authorList>
            <person name="Peeters Charlotte."/>
        </authorList>
    </citation>
    <scope>NUCLEOTIDE SEQUENCE [LARGE SCALE GENOMIC DNA]</scope>
</reference>
<evidence type="ECO:0000259" key="1">
    <source>
        <dbReference type="Pfam" id="PF18743"/>
    </source>
</evidence>
<sequence>MNHKSSNRERQRIRDIADEYSKKGYRATVPRASSDLPEFLRAEGYLPDLILVSDHDGLIVSIKSSESLRSDAELARISDMINAQEGWQFLFILSNPRSRHLPIVGRKSASRWREYLEKSRYSVLQEPELVDAALLFAWASLEAIVRETLQRDETRGREESFESPLSQMRDAVILGLLSRDALPRLESIWQIRTCIVHAVDGPPASIADVNFLQDRVREVNELVESNRTQD</sequence>
<evidence type="ECO:0000313" key="2">
    <source>
        <dbReference type="EMBL" id="SAK56194.1"/>
    </source>
</evidence>
<dbReference type="Pfam" id="PF18743">
    <property type="entry name" value="AHJR-like"/>
    <property type="match status" value="1"/>
</dbReference>
<name>A0A158AED5_9BURK</name>
<feature type="domain" description="REase AHJR-like" evidence="1">
    <location>
        <begin position="1"/>
        <end position="107"/>
    </location>
</feature>
<proteinExistence type="predicted"/>
<gene>
    <name evidence="2" type="ORF">AWB76_02247</name>
</gene>
<accession>A0A158AED5</accession>
<dbReference type="STRING" id="1777137.AWB76_02247"/>
<dbReference type="AlphaFoldDB" id="A0A158AED5"/>